<dbReference type="Pfam" id="PF02545">
    <property type="entry name" value="Maf"/>
    <property type="match status" value="1"/>
</dbReference>
<comment type="caution">
    <text evidence="4">Lacks conserved residue(s) required for the propagation of feature annotation.</text>
</comment>
<comment type="caution">
    <text evidence="5">The sequence shown here is derived from an EMBL/GenBank/DDBJ whole genome shotgun (WGS) entry which is preliminary data.</text>
</comment>
<dbReference type="PANTHER" id="PTHR43213">
    <property type="entry name" value="BIFUNCTIONAL DTTP/UTP PYROPHOSPHATASE/METHYLTRANSFERASE PROTEIN-RELATED"/>
    <property type="match status" value="1"/>
</dbReference>
<dbReference type="Gene3D" id="3.90.950.10">
    <property type="match status" value="1"/>
</dbReference>
<dbReference type="InterPro" id="IPR003697">
    <property type="entry name" value="Maf-like"/>
</dbReference>
<dbReference type="CDD" id="cd00555">
    <property type="entry name" value="Maf"/>
    <property type="match status" value="1"/>
</dbReference>
<dbReference type="GO" id="GO:0047429">
    <property type="term" value="F:nucleoside triphosphate diphosphatase activity"/>
    <property type="evidence" value="ECO:0007669"/>
    <property type="project" value="UniProtKB-EC"/>
</dbReference>
<dbReference type="PIRSF" id="PIRSF006305">
    <property type="entry name" value="Maf"/>
    <property type="match status" value="1"/>
</dbReference>
<dbReference type="AlphaFoldDB" id="A0A7C1T8L3"/>
<sequence>MGSPLILASGSTARQMLLKNAGLDFVAMPATVDERAIEDNLPLAGRDPVSVARHLALAKAMNVSERSPGAFVIGCDQTMSLGNRIFHKAASLEEARQTLISLRGKAHFLNSGVCLVRDGELLWSDVTKACMQVRDFSDEFLDGYIERNGKSILSSVGCYQLEGEGVQLFDAIAGDYFTILGLPLLPLLAALREHEINHA</sequence>
<comment type="function">
    <text evidence="4">Nucleoside triphosphate pyrophosphatase. May have a dual role in cell division arrest and in preventing the incorporation of modified nucleotides into cellular nucleic acids.</text>
</comment>
<dbReference type="SUPFAM" id="SSF52972">
    <property type="entry name" value="ITPase-like"/>
    <property type="match status" value="1"/>
</dbReference>
<comment type="catalytic activity">
    <reaction evidence="4">
        <text>a ribonucleoside 5'-triphosphate + H2O = a ribonucleoside 5'-phosphate + diphosphate + H(+)</text>
        <dbReference type="Rhea" id="RHEA:23996"/>
        <dbReference type="ChEBI" id="CHEBI:15377"/>
        <dbReference type="ChEBI" id="CHEBI:15378"/>
        <dbReference type="ChEBI" id="CHEBI:33019"/>
        <dbReference type="ChEBI" id="CHEBI:58043"/>
        <dbReference type="ChEBI" id="CHEBI:61557"/>
        <dbReference type="EC" id="3.6.1.9"/>
    </reaction>
</comment>
<evidence type="ECO:0000256" key="4">
    <source>
        <dbReference type="HAMAP-Rule" id="MF_00528"/>
    </source>
</evidence>
<dbReference type="InterPro" id="IPR029001">
    <property type="entry name" value="ITPase-like_fam"/>
</dbReference>
<dbReference type="HAMAP" id="MF_00528">
    <property type="entry name" value="Maf"/>
    <property type="match status" value="1"/>
</dbReference>
<organism evidence="5">
    <name type="scientific">Agrobacterium albertimagni</name>
    <dbReference type="NCBI Taxonomy" id="147266"/>
    <lineage>
        <taxon>Bacteria</taxon>
        <taxon>Pseudomonadati</taxon>
        <taxon>Pseudomonadota</taxon>
        <taxon>Alphaproteobacteria</taxon>
        <taxon>Hyphomicrobiales</taxon>
        <taxon>Rhizobiaceae</taxon>
        <taxon>Rhizobium/Agrobacterium group</taxon>
        <taxon>Agrobacterium</taxon>
    </lineage>
</organism>
<dbReference type="GO" id="GO:0005737">
    <property type="term" value="C:cytoplasm"/>
    <property type="evidence" value="ECO:0007669"/>
    <property type="project" value="UniProtKB-SubCell"/>
</dbReference>
<dbReference type="GO" id="GO:0009117">
    <property type="term" value="P:nucleotide metabolic process"/>
    <property type="evidence" value="ECO:0007669"/>
    <property type="project" value="UniProtKB-KW"/>
</dbReference>
<evidence type="ECO:0000256" key="2">
    <source>
        <dbReference type="ARBA" id="ARBA00022801"/>
    </source>
</evidence>
<keyword evidence="3 4" id="KW-0546">Nucleotide metabolism</keyword>
<dbReference type="EMBL" id="DSKI01000237">
    <property type="protein sequence ID" value="HEB42944.1"/>
    <property type="molecule type" value="Genomic_DNA"/>
</dbReference>
<evidence type="ECO:0000313" key="5">
    <source>
        <dbReference type="EMBL" id="HEB42944.1"/>
    </source>
</evidence>
<keyword evidence="2 4" id="KW-0378">Hydrolase</keyword>
<name>A0A7C1T8L3_9HYPH</name>
<feature type="active site" description="Proton acceptor" evidence="4">
    <location>
        <position position="76"/>
    </location>
</feature>
<reference evidence="5" key="1">
    <citation type="journal article" date="2020" name="mSystems">
        <title>Genome- and Community-Level Interaction Insights into Carbon Utilization and Element Cycling Functions of Hydrothermarchaeota in Hydrothermal Sediment.</title>
        <authorList>
            <person name="Zhou Z."/>
            <person name="Liu Y."/>
            <person name="Xu W."/>
            <person name="Pan J."/>
            <person name="Luo Z.H."/>
            <person name="Li M."/>
        </authorList>
    </citation>
    <scope>NUCLEOTIDE SEQUENCE [LARGE SCALE GENOMIC DNA]</scope>
    <source>
        <strain evidence="5">SpSt-243</strain>
    </source>
</reference>
<gene>
    <name evidence="5" type="ORF">ENP70_04410</name>
</gene>
<proteinExistence type="inferred from homology"/>
<comment type="similarity">
    <text evidence="4">Belongs to the Maf family.</text>
</comment>
<comment type="subcellular location">
    <subcellularLocation>
        <location evidence="4">Cytoplasm</location>
    </subcellularLocation>
</comment>
<protein>
    <recommendedName>
        <fullName evidence="4">Nucleoside triphosphate pyrophosphatase</fullName>
        <ecNumber evidence="4">3.6.1.9</ecNumber>
    </recommendedName>
    <alternativeName>
        <fullName evidence="4">Nucleotide pyrophosphatase</fullName>
        <shortName evidence="4">Nucleotide PPase</shortName>
    </alternativeName>
</protein>
<comment type="cofactor">
    <cofactor evidence="1 4">
        <name>a divalent metal cation</name>
        <dbReference type="ChEBI" id="CHEBI:60240"/>
    </cofactor>
</comment>
<dbReference type="EC" id="3.6.1.9" evidence="4"/>
<keyword evidence="4" id="KW-0963">Cytoplasm</keyword>
<comment type="catalytic activity">
    <reaction evidence="4">
        <text>a 2'-deoxyribonucleoside 5'-triphosphate + H2O = a 2'-deoxyribonucleoside 5'-phosphate + diphosphate + H(+)</text>
        <dbReference type="Rhea" id="RHEA:44644"/>
        <dbReference type="ChEBI" id="CHEBI:15377"/>
        <dbReference type="ChEBI" id="CHEBI:15378"/>
        <dbReference type="ChEBI" id="CHEBI:33019"/>
        <dbReference type="ChEBI" id="CHEBI:61560"/>
        <dbReference type="ChEBI" id="CHEBI:65317"/>
        <dbReference type="EC" id="3.6.1.9"/>
    </reaction>
</comment>
<dbReference type="PANTHER" id="PTHR43213:SF5">
    <property type="entry name" value="BIFUNCTIONAL DTTP_UTP PYROPHOSPHATASE_METHYLTRANSFERASE PROTEIN-RELATED"/>
    <property type="match status" value="1"/>
</dbReference>
<evidence type="ECO:0000256" key="1">
    <source>
        <dbReference type="ARBA" id="ARBA00001968"/>
    </source>
</evidence>
<accession>A0A7C1T8L3</accession>
<evidence type="ECO:0000256" key="3">
    <source>
        <dbReference type="ARBA" id="ARBA00023080"/>
    </source>
</evidence>